<accession>A0A9X8SCI5</accession>
<dbReference type="CDD" id="cd08054">
    <property type="entry name" value="gp6"/>
    <property type="match status" value="1"/>
</dbReference>
<proteinExistence type="predicted"/>
<comment type="caution">
    <text evidence="1">The sequence shown here is derived from an EMBL/GenBank/DDBJ whole genome shotgun (WGS) entry which is preliminary data.</text>
</comment>
<dbReference type="EMBL" id="FWZC01000032">
    <property type="protein sequence ID" value="SMD99564.1"/>
    <property type="molecule type" value="Genomic_DNA"/>
</dbReference>
<evidence type="ECO:0000313" key="2">
    <source>
        <dbReference type="Proteomes" id="UP000194435"/>
    </source>
</evidence>
<reference evidence="1 2" key="1">
    <citation type="submission" date="2017-04" db="EMBL/GenBank/DDBJ databases">
        <authorList>
            <person name="Criscuolo A."/>
        </authorList>
    </citation>
    <scope>NUCLEOTIDE SEQUENCE [LARGE SCALE GENOMIC DNA]</scope>
    <source>
        <strain evidence="1">16-00221</strain>
    </source>
</reference>
<dbReference type="InterPro" id="IPR056951">
    <property type="entry name" value="Phage_connect_2"/>
</dbReference>
<evidence type="ECO:0000313" key="1">
    <source>
        <dbReference type="EMBL" id="SMD99564.1"/>
    </source>
</evidence>
<protein>
    <submittedName>
        <fullName evidence="1">Phage gp6-like head-tail connector protein</fullName>
    </submittedName>
</protein>
<dbReference type="Proteomes" id="UP000194435">
    <property type="component" value="Unassembled WGS sequence"/>
</dbReference>
<organism evidence="1 2">
    <name type="scientific">Bacillus paranthracis</name>
    <dbReference type="NCBI Taxonomy" id="2026186"/>
    <lineage>
        <taxon>Bacteria</taxon>
        <taxon>Bacillati</taxon>
        <taxon>Bacillota</taxon>
        <taxon>Bacilli</taxon>
        <taxon>Bacillales</taxon>
        <taxon>Bacillaceae</taxon>
        <taxon>Bacillus</taxon>
        <taxon>Bacillus cereus group</taxon>
    </lineage>
</organism>
<dbReference type="InterPro" id="IPR006450">
    <property type="entry name" value="Phage_HK97_gp6-like"/>
</dbReference>
<dbReference type="RefSeq" id="WP_001181001.1">
    <property type="nucleotide sequence ID" value="NZ_FWZC01000032.1"/>
</dbReference>
<dbReference type="NCBIfam" id="TIGR01560">
    <property type="entry name" value="put_DNA_pack"/>
    <property type="match status" value="1"/>
</dbReference>
<dbReference type="AlphaFoldDB" id="A0A9X8SCI5"/>
<gene>
    <name evidence="1" type="ORF">BACERE00221_01992</name>
</gene>
<name>A0A9X8SCI5_9BACI</name>
<sequence>MQNQQKQELEQVKLYLRIDGDEDDINLISFINAAHLYLRNAGVSCKSNDLYDLAVKIYVSLHYDDMSKTQTEKLERSLESIIVQLKYEVDL</sequence>
<dbReference type="Pfam" id="PF24829">
    <property type="entry name" value="Phage_connect_2"/>
    <property type="match status" value="1"/>
</dbReference>